<keyword evidence="3" id="KW-1185">Reference proteome</keyword>
<gene>
    <name evidence="2" type="ORF">STRIP9103_02879</name>
</gene>
<dbReference type="CDD" id="cd00090">
    <property type="entry name" value="HTH_ARSR"/>
    <property type="match status" value="1"/>
</dbReference>
<dbReference type="Gene3D" id="1.10.10.10">
    <property type="entry name" value="Winged helix-like DNA-binding domain superfamily/Winged helix DNA-binding domain"/>
    <property type="match status" value="1"/>
</dbReference>
<evidence type="ECO:0000313" key="2">
    <source>
        <dbReference type="EMBL" id="EKX61753.1"/>
    </source>
</evidence>
<dbReference type="GO" id="GO:0003700">
    <property type="term" value="F:DNA-binding transcription factor activity"/>
    <property type="evidence" value="ECO:0007669"/>
    <property type="project" value="InterPro"/>
</dbReference>
<dbReference type="PATRIC" id="fig|698759.3.peg.7548"/>
<dbReference type="Pfam" id="PF12840">
    <property type="entry name" value="HTH_20"/>
    <property type="match status" value="1"/>
</dbReference>
<feature type="domain" description="HTH arsR-type" evidence="1">
    <location>
        <begin position="9"/>
        <end position="111"/>
    </location>
</feature>
<name>L1KMZ0_9ACTN</name>
<proteinExistence type="predicted"/>
<dbReference type="NCBIfam" id="NF033788">
    <property type="entry name" value="HTH_metalloreg"/>
    <property type="match status" value="1"/>
</dbReference>
<dbReference type="Proteomes" id="UP000010411">
    <property type="component" value="Unassembled WGS sequence"/>
</dbReference>
<dbReference type="SUPFAM" id="SSF46785">
    <property type="entry name" value="Winged helix' DNA-binding domain"/>
    <property type="match status" value="1"/>
</dbReference>
<comment type="caution">
    <text evidence="2">The sequence shown here is derived from an EMBL/GenBank/DDBJ whole genome shotgun (WGS) entry which is preliminary data.</text>
</comment>
<dbReference type="InterPro" id="IPR011991">
    <property type="entry name" value="ArsR-like_HTH"/>
</dbReference>
<organism evidence="2 3">
    <name type="scientific">Streptomyces ipomoeae 91-03</name>
    <dbReference type="NCBI Taxonomy" id="698759"/>
    <lineage>
        <taxon>Bacteria</taxon>
        <taxon>Bacillati</taxon>
        <taxon>Actinomycetota</taxon>
        <taxon>Actinomycetes</taxon>
        <taxon>Kitasatosporales</taxon>
        <taxon>Streptomycetaceae</taxon>
        <taxon>Streptomyces</taxon>
    </lineage>
</organism>
<dbReference type="InterPro" id="IPR036388">
    <property type="entry name" value="WH-like_DNA-bd_sf"/>
</dbReference>
<evidence type="ECO:0000259" key="1">
    <source>
        <dbReference type="PROSITE" id="PS50987"/>
    </source>
</evidence>
<dbReference type="PANTHER" id="PTHR38600:SF2">
    <property type="entry name" value="SLL0088 PROTEIN"/>
    <property type="match status" value="1"/>
</dbReference>
<accession>L1KMZ0</accession>
<dbReference type="EMBL" id="AEJC01000565">
    <property type="protein sequence ID" value="EKX61753.1"/>
    <property type="molecule type" value="Genomic_DNA"/>
</dbReference>
<reference evidence="2 3" key="1">
    <citation type="submission" date="2012-11" db="EMBL/GenBank/DDBJ databases">
        <authorList>
            <person name="Huguet-Tapia J.C."/>
            <person name="Durkin A.S."/>
            <person name="Pettis G.S."/>
            <person name="Badger J.H."/>
        </authorList>
    </citation>
    <scope>NUCLEOTIDE SEQUENCE [LARGE SCALE GENOMIC DNA]</scope>
    <source>
        <strain evidence="2 3">91-03</strain>
    </source>
</reference>
<dbReference type="InterPro" id="IPR001845">
    <property type="entry name" value="HTH_ArsR_DNA-bd_dom"/>
</dbReference>
<sequence>MRTRGGMIRADDEEKAPEDVLLALADPVRRQILDTLVRSGAETATSLAAPLTVTRQAVAKHLAVLERAGLVRSHRAGREVRYKADLQPLQRATRWLDSLAEQWDSHLEAIKALAEQDDPSPGHANDR</sequence>
<dbReference type="PRINTS" id="PR00778">
    <property type="entry name" value="HTHARSR"/>
</dbReference>
<dbReference type="PROSITE" id="PS50987">
    <property type="entry name" value="HTH_ARSR_2"/>
    <property type="match status" value="1"/>
</dbReference>
<evidence type="ECO:0000313" key="3">
    <source>
        <dbReference type="Proteomes" id="UP000010411"/>
    </source>
</evidence>
<dbReference type="SMART" id="SM00418">
    <property type="entry name" value="HTH_ARSR"/>
    <property type="match status" value="1"/>
</dbReference>
<dbReference type="AlphaFoldDB" id="L1KMZ0"/>
<protein>
    <submittedName>
        <fullName evidence="2">Toxin-antitoxin system, antitoxin component, ArsR family</fullName>
    </submittedName>
</protein>
<dbReference type="PANTHER" id="PTHR38600">
    <property type="entry name" value="TRANSCRIPTIONAL REGULATORY PROTEIN"/>
    <property type="match status" value="1"/>
</dbReference>
<dbReference type="InterPro" id="IPR036390">
    <property type="entry name" value="WH_DNA-bd_sf"/>
</dbReference>